<sequence length="344" mass="36108">MKAADFTAPGHIGIRSDATPPMPAPGEVIVAVEACGICGSDLHMYRNDSYRDRLTRRTPEGYTVPGHEFAGRIAALGEGVEGWRLDQRVVGVTGLGGGMADRVAVPANPYQLVAMPDGVSFAEAATTEPMADGLQMVRKAAIRDGENVAVFGVGIIGLGVIQAIRARGVPVGRIVAIDVQQARLDKALEIGATDIVNPRDGDVFAQVAAVCGTEEGYRGISANIGVVFDCAGYIAHMAGPPPLETALRLIALRDGRIICFGGFEGAMTIDMGPIIQKEPAILGSNGYAPEELVEALELMRSGAVDRRTLISHRLPLSAIGEAFETQCRPDAVKVMLEIGPEAAA</sequence>
<dbReference type="SMART" id="SM00829">
    <property type="entry name" value="PKS_ER"/>
    <property type="match status" value="1"/>
</dbReference>
<dbReference type="GO" id="GO:0008270">
    <property type="term" value="F:zinc ion binding"/>
    <property type="evidence" value="ECO:0007669"/>
    <property type="project" value="InterPro"/>
</dbReference>
<dbReference type="Pfam" id="PF00107">
    <property type="entry name" value="ADH_zinc_N"/>
    <property type="match status" value="1"/>
</dbReference>
<dbReference type="InterPro" id="IPR013149">
    <property type="entry name" value="ADH-like_C"/>
</dbReference>
<dbReference type="Proteomes" id="UP000179467">
    <property type="component" value="Unassembled WGS sequence"/>
</dbReference>
<dbReference type="OrthoDB" id="9809185at2"/>
<organism evidence="6 7">
    <name type="scientific">Edaphosphingomonas haloaromaticamans</name>
    <dbReference type="NCBI Taxonomy" id="653954"/>
    <lineage>
        <taxon>Bacteria</taxon>
        <taxon>Pseudomonadati</taxon>
        <taxon>Pseudomonadota</taxon>
        <taxon>Alphaproteobacteria</taxon>
        <taxon>Sphingomonadales</taxon>
        <taxon>Rhizorhabdaceae</taxon>
        <taxon>Edaphosphingomonas</taxon>
    </lineage>
</organism>
<evidence type="ECO:0000256" key="4">
    <source>
        <dbReference type="RuleBase" id="RU361277"/>
    </source>
</evidence>
<dbReference type="InterPro" id="IPR036291">
    <property type="entry name" value="NAD(P)-bd_dom_sf"/>
</dbReference>
<comment type="similarity">
    <text evidence="4">Belongs to the zinc-containing alcohol dehydrogenase family.</text>
</comment>
<keyword evidence="1 4" id="KW-0479">Metal-binding</keyword>
<keyword evidence="3 6" id="KW-0560">Oxidoreductase</keyword>
<dbReference type="RefSeq" id="WP_070934398.1">
    <property type="nucleotide sequence ID" value="NZ_MIPT01000001.1"/>
</dbReference>
<evidence type="ECO:0000256" key="3">
    <source>
        <dbReference type="ARBA" id="ARBA00023002"/>
    </source>
</evidence>
<dbReference type="GO" id="GO:0016616">
    <property type="term" value="F:oxidoreductase activity, acting on the CH-OH group of donors, NAD or NADP as acceptor"/>
    <property type="evidence" value="ECO:0007669"/>
    <property type="project" value="UniProtKB-ARBA"/>
</dbReference>
<evidence type="ECO:0000256" key="1">
    <source>
        <dbReference type="ARBA" id="ARBA00022723"/>
    </source>
</evidence>
<comment type="cofactor">
    <cofactor evidence="4">
        <name>Zn(2+)</name>
        <dbReference type="ChEBI" id="CHEBI:29105"/>
    </cofactor>
</comment>
<dbReference type="SUPFAM" id="SSF51735">
    <property type="entry name" value="NAD(P)-binding Rossmann-fold domains"/>
    <property type="match status" value="1"/>
</dbReference>
<dbReference type="AlphaFoldDB" id="A0A1S1HFY2"/>
<dbReference type="SUPFAM" id="SSF50129">
    <property type="entry name" value="GroES-like"/>
    <property type="match status" value="1"/>
</dbReference>
<keyword evidence="2 4" id="KW-0862">Zinc</keyword>
<dbReference type="EC" id="1.1.1.301" evidence="6"/>
<evidence type="ECO:0000313" key="7">
    <source>
        <dbReference type="Proteomes" id="UP000179467"/>
    </source>
</evidence>
<dbReference type="Pfam" id="PF08240">
    <property type="entry name" value="ADH_N"/>
    <property type="match status" value="1"/>
</dbReference>
<dbReference type="Gene3D" id="3.40.50.720">
    <property type="entry name" value="NAD(P)-binding Rossmann-like Domain"/>
    <property type="match status" value="1"/>
</dbReference>
<feature type="domain" description="Enoyl reductase (ER)" evidence="5">
    <location>
        <begin position="7"/>
        <end position="336"/>
    </location>
</feature>
<gene>
    <name evidence="6" type="ORF">BHE75_03150</name>
</gene>
<evidence type="ECO:0000259" key="5">
    <source>
        <dbReference type="SMART" id="SM00829"/>
    </source>
</evidence>
<dbReference type="InterPro" id="IPR002328">
    <property type="entry name" value="ADH_Zn_CS"/>
</dbReference>
<dbReference type="InterPro" id="IPR013154">
    <property type="entry name" value="ADH-like_N"/>
</dbReference>
<keyword evidence="7" id="KW-1185">Reference proteome</keyword>
<dbReference type="PROSITE" id="PS00059">
    <property type="entry name" value="ADH_ZINC"/>
    <property type="match status" value="1"/>
</dbReference>
<name>A0A1S1HFY2_9SPHN</name>
<dbReference type="EMBL" id="MIPT01000001">
    <property type="protein sequence ID" value="OHT21145.1"/>
    <property type="molecule type" value="Genomic_DNA"/>
</dbReference>
<accession>A0A1S1HFY2</accession>
<dbReference type="PANTHER" id="PTHR43401:SF2">
    <property type="entry name" value="L-THREONINE 3-DEHYDROGENASE"/>
    <property type="match status" value="1"/>
</dbReference>
<evidence type="ECO:0000313" key="6">
    <source>
        <dbReference type="EMBL" id="OHT21145.1"/>
    </source>
</evidence>
<dbReference type="InterPro" id="IPR020843">
    <property type="entry name" value="ER"/>
</dbReference>
<dbReference type="InterPro" id="IPR050129">
    <property type="entry name" value="Zn_alcohol_dh"/>
</dbReference>
<dbReference type="PANTHER" id="PTHR43401">
    <property type="entry name" value="L-THREONINE 3-DEHYDROGENASE"/>
    <property type="match status" value="1"/>
</dbReference>
<dbReference type="Gene3D" id="3.90.180.10">
    <property type="entry name" value="Medium-chain alcohol dehydrogenases, catalytic domain"/>
    <property type="match status" value="2"/>
</dbReference>
<evidence type="ECO:0000256" key="2">
    <source>
        <dbReference type="ARBA" id="ARBA00022833"/>
    </source>
</evidence>
<comment type="caution">
    <text evidence="6">The sequence shown here is derived from an EMBL/GenBank/DDBJ whole genome shotgun (WGS) entry which is preliminary data.</text>
</comment>
<dbReference type="InterPro" id="IPR011032">
    <property type="entry name" value="GroES-like_sf"/>
</dbReference>
<protein>
    <submittedName>
        <fullName evidence="6">D-arabitol-phosphate dehydrogenase</fullName>
        <ecNumber evidence="6">1.1.1.301</ecNumber>
    </submittedName>
</protein>
<reference evidence="6 7" key="1">
    <citation type="submission" date="2016-09" db="EMBL/GenBank/DDBJ databases">
        <title>Metabolic pathway, cell adaptation mechanisms and a novel monoxygenase revealed through proteogenomic-transcription analysis of a Sphingomonas haloaromaticamans strain degrading the fungicide ortho-phenylphenol.</title>
        <authorList>
            <person name="Perruchon C."/>
            <person name="Papadopoulou E.S."/>
            <person name="Rousidou C."/>
            <person name="Vasileiadis S."/>
            <person name="Tanou G."/>
            <person name="Amoutzias G."/>
            <person name="Molassiotis A."/>
            <person name="Karpouzas D.G."/>
        </authorList>
    </citation>
    <scope>NUCLEOTIDE SEQUENCE [LARGE SCALE GENOMIC DNA]</scope>
    <source>
        <strain evidence="6 7">P3</strain>
    </source>
</reference>
<proteinExistence type="inferred from homology"/>